<evidence type="ECO:0000256" key="1">
    <source>
        <dbReference type="SAM" id="Phobius"/>
    </source>
</evidence>
<comment type="caution">
    <text evidence="2">The sequence shown here is derived from an EMBL/GenBank/DDBJ whole genome shotgun (WGS) entry which is preliminary data.</text>
</comment>
<gene>
    <name evidence="2" type="ORF">FHS21_001292</name>
</gene>
<keyword evidence="1" id="KW-0812">Transmembrane</keyword>
<dbReference type="Proteomes" id="UP000554520">
    <property type="component" value="Unassembled WGS sequence"/>
</dbReference>
<dbReference type="AlphaFoldDB" id="A0A839U851"/>
<proteinExistence type="predicted"/>
<organism evidence="2 3">
    <name type="scientific">Phyllobacterium trifolii</name>
    <dbReference type="NCBI Taxonomy" id="300193"/>
    <lineage>
        <taxon>Bacteria</taxon>
        <taxon>Pseudomonadati</taxon>
        <taxon>Pseudomonadota</taxon>
        <taxon>Alphaproteobacteria</taxon>
        <taxon>Hyphomicrobiales</taxon>
        <taxon>Phyllobacteriaceae</taxon>
        <taxon>Phyllobacterium</taxon>
    </lineage>
</organism>
<keyword evidence="1" id="KW-1133">Transmembrane helix</keyword>
<keyword evidence="1" id="KW-0472">Membrane</keyword>
<dbReference type="RefSeq" id="WP_281385964.1">
    <property type="nucleotide sequence ID" value="NZ_JACHXN010000003.1"/>
</dbReference>
<sequence length="40" mass="4252">MNWIFYLAPVVAMIGGVVSVLGFANTIETSFAASRAGFDQ</sequence>
<feature type="transmembrane region" description="Helical" evidence="1">
    <location>
        <begin position="6"/>
        <end position="27"/>
    </location>
</feature>
<reference evidence="2 3" key="1">
    <citation type="submission" date="2020-08" db="EMBL/GenBank/DDBJ databases">
        <title>Genomic Encyclopedia of Type Strains, Phase III (KMG-III): the genomes of soil and plant-associated and newly described type strains.</title>
        <authorList>
            <person name="Whitman W."/>
        </authorList>
    </citation>
    <scope>NUCLEOTIDE SEQUENCE [LARGE SCALE GENOMIC DNA]</scope>
    <source>
        <strain evidence="2 3">CECT 7015</strain>
    </source>
</reference>
<evidence type="ECO:0000313" key="2">
    <source>
        <dbReference type="EMBL" id="MBB3144891.1"/>
    </source>
</evidence>
<keyword evidence="3" id="KW-1185">Reference proteome</keyword>
<accession>A0A839U851</accession>
<dbReference type="EMBL" id="JACHXN010000003">
    <property type="protein sequence ID" value="MBB3144891.1"/>
    <property type="molecule type" value="Genomic_DNA"/>
</dbReference>
<name>A0A839U851_9HYPH</name>
<evidence type="ECO:0000313" key="3">
    <source>
        <dbReference type="Proteomes" id="UP000554520"/>
    </source>
</evidence>
<protein>
    <submittedName>
        <fullName evidence="2">Uncharacterized protein</fullName>
    </submittedName>
</protein>